<dbReference type="STRING" id="1344416.A0A139AWC2"/>
<evidence type="ECO:0000256" key="3">
    <source>
        <dbReference type="ARBA" id="ARBA00022490"/>
    </source>
</evidence>
<evidence type="ECO:0000256" key="5">
    <source>
        <dbReference type="ARBA" id="ARBA00022917"/>
    </source>
</evidence>
<dbReference type="InterPro" id="IPR042529">
    <property type="entry name" value="IF_2B-like_C"/>
</dbReference>
<evidence type="ECO:0000313" key="12">
    <source>
        <dbReference type="Proteomes" id="UP000070544"/>
    </source>
</evidence>
<reference evidence="11 12" key="1">
    <citation type="journal article" date="2015" name="Genome Biol. Evol.">
        <title>Phylogenomic analyses indicate that early fungi evolved digesting cell walls of algal ancestors of land plants.</title>
        <authorList>
            <person name="Chang Y."/>
            <person name="Wang S."/>
            <person name="Sekimoto S."/>
            <person name="Aerts A.L."/>
            <person name="Choi C."/>
            <person name="Clum A."/>
            <person name="LaButti K.M."/>
            <person name="Lindquist E.A."/>
            <person name="Yee Ngan C."/>
            <person name="Ohm R.A."/>
            <person name="Salamov A.A."/>
            <person name="Grigoriev I.V."/>
            <person name="Spatafora J.W."/>
            <person name="Berbee M.L."/>
        </authorList>
    </citation>
    <scope>NUCLEOTIDE SEQUENCE [LARGE SCALE GENOMIC DNA]</scope>
    <source>
        <strain evidence="11 12">JEL478</strain>
    </source>
</reference>
<dbReference type="PANTHER" id="PTHR45859:SF1">
    <property type="entry name" value="TRANSLATION INITIATION FACTOR EIF-2B SUBUNIT BETA"/>
    <property type="match status" value="1"/>
</dbReference>
<dbReference type="GO" id="GO:0003743">
    <property type="term" value="F:translation initiation factor activity"/>
    <property type="evidence" value="ECO:0007669"/>
    <property type="project" value="UniProtKB-KW"/>
</dbReference>
<sequence>MSQTVPTSVQGQIESLILKLRRRQLRDSTEIALQVTWVLRSVIASTRGNHADALLDAVRAVGRRLELAQPTEVVVGNIVRRILYLIREECHVIEQEQAASTGARRPGEGDSTYFIGDAPTTASTDYTKNLSDLKAIVRDSLKDLQDELETHESRIANEALEHIHSNEIIMTLGNSRTVLAFLLKAAKTRRFQVIVAETAPSFDGHKMAKTLAQNNIDTTVINDSAIFAVMSRVNKVILGTHAVTVNGGLVASAGVLTVANAAKNHSVPVVVCCGLYKVSPIYPYDTEELELCMSPEEVLGRSEGEFMEQTNVVNPSFEYVPPDLVALFITNVGSHSPTYMYRLISEFYSKHDQSLN</sequence>
<dbReference type="Proteomes" id="UP000070544">
    <property type="component" value="Unassembled WGS sequence"/>
</dbReference>
<comment type="subcellular location">
    <subcellularLocation>
        <location evidence="1">Cytoplasm</location>
        <location evidence="1">Cytosol</location>
    </subcellularLocation>
</comment>
<evidence type="ECO:0000256" key="2">
    <source>
        <dbReference type="ARBA" id="ARBA00007251"/>
    </source>
</evidence>
<keyword evidence="3" id="KW-0963">Cytoplasm</keyword>
<organism evidence="11 12">
    <name type="scientific">Gonapodya prolifera (strain JEL478)</name>
    <name type="common">Monoblepharis prolifera</name>
    <dbReference type="NCBI Taxonomy" id="1344416"/>
    <lineage>
        <taxon>Eukaryota</taxon>
        <taxon>Fungi</taxon>
        <taxon>Fungi incertae sedis</taxon>
        <taxon>Chytridiomycota</taxon>
        <taxon>Chytridiomycota incertae sedis</taxon>
        <taxon>Monoblepharidomycetes</taxon>
        <taxon>Monoblepharidales</taxon>
        <taxon>Gonapodyaceae</taxon>
        <taxon>Gonapodya</taxon>
    </lineage>
</organism>
<dbReference type="EMBL" id="KQ965734">
    <property type="protein sequence ID" value="KXS20883.1"/>
    <property type="molecule type" value="Genomic_DNA"/>
</dbReference>
<evidence type="ECO:0000256" key="7">
    <source>
        <dbReference type="ARBA" id="ARBA00044228"/>
    </source>
</evidence>
<keyword evidence="12" id="KW-1185">Reference proteome</keyword>
<dbReference type="InterPro" id="IPR051855">
    <property type="entry name" value="eIF2B_beta_subunit"/>
</dbReference>
<comment type="subunit">
    <text evidence="8">Component of the translation initiation factor 2B (eIF2B) complex which is a heterodecamer of two sets of five different subunits: alpha, beta, gamma, delta and epsilon. Subunits alpha, beta and delta comprise a regulatory subcomplex and subunits epsilon and gamma comprise a catalytic subcomplex. Within the complex, the hexameric regulatory complex resides at the center, with the two heterodimeric catalytic subcomplexes bound on opposite sides.</text>
</comment>
<dbReference type="Pfam" id="PF01008">
    <property type="entry name" value="IF-2B"/>
    <property type="match status" value="1"/>
</dbReference>
<dbReference type="GO" id="GO:0002183">
    <property type="term" value="P:cytoplasmic translational initiation"/>
    <property type="evidence" value="ECO:0007669"/>
    <property type="project" value="EnsemblFungi"/>
</dbReference>
<evidence type="ECO:0000256" key="1">
    <source>
        <dbReference type="ARBA" id="ARBA00004514"/>
    </source>
</evidence>
<dbReference type="OrthoDB" id="269919at2759"/>
<name>A0A139AWC2_GONPJ</name>
<evidence type="ECO:0000256" key="9">
    <source>
        <dbReference type="RuleBase" id="RU003814"/>
    </source>
</evidence>
<dbReference type="InterPro" id="IPR000649">
    <property type="entry name" value="IF-2B-related"/>
</dbReference>
<protein>
    <recommendedName>
        <fullName evidence="6">Translation initiation factor eIF2B subunit beta</fullName>
    </recommendedName>
    <alternativeName>
        <fullName evidence="7">eIF2B GDP-GTP exchange factor subunit beta</fullName>
    </alternativeName>
</protein>
<dbReference type="GO" id="GO:0005829">
    <property type="term" value="C:cytosol"/>
    <property type="evidence" value="ECO:0007669"/>
    <property type="project" value="UniProtKB-SubCell"/>
</dbReference>
<evidence type="ECO:0000256" key="8">
    <source>
        <dbReference type="ARBA" id="ARBA00046432"/>
    </source>
</evidence>
<dbReference type="AlphaFoldDB" id="A0A139AWC2"/>
<dbReference type="OMA" id="SHSCAVA"/>
<dbReference type="InterPro" id="IPR037171">
    <property type="entry name" value="NagB/RpiA_transferase-like"/>
</dbReference>
<evidence type="ECO:0000256" key="6">
    <source>
        <dbReference type="ARBA" id="ARBA00044122"/>
    </source>
</evidence>
<evidence type="ECO:0000256" key="10">
    <source>
        <dbReference type="SAM" id="Coils"/>
    </source>
</evidence>
<keyword evidence="10" id="KW-0175">Coiled coil</keyword>
<keyword evidence="4 11" id="KW-0396">Initiation factor</keyword>
<gene>
    <name evidence="11" type="ORF">M427DRAFT_119434</name>
</gene>
<keyword evidence="5" id="KW-0648">Protein biosynthesis</keyword>
<accession>A0A139AWC2</accession>
<dbReference type="GO" id="GO:0005085">
    <property type="term" value="F:guanyl-nucleotide exchange factor activity"/>
    <property type="evidence" value="ECO:0007669"/>
    <property type="project" value="EnsemblFungi"/>
</dbReference>
<comment type="similarity">
    <text evidence="2 9">Belongs to the eIF-2B alpha/beta/delta subunits family.</text>
</comment>
<evidence type="ECO:0000256" key="4">
    <source>
        <dbReference type="ARBA" id="ARBA00022540"/>
    </source>
</evidence>
<feature type="coiled-coil region" evidence="10">
    <location>
        <begin position="134"/>
        <end position="161"/>
    </location>
</feature>
<evidence type="ECO:0000313" key="11">
    <source>
        <dbReference type="EMBL" id="KXS20883.1"/>
    </source>
</evidence>
<dbReference type="GO" id="GO:0006446">
    <property type="term" value="P:regulation of translational initiation"/>
    <property type="evidence" value="ECO:0007669"/>
    <property type="project" value="EnsemblFungi"/>
</dbReference>
<dbReference type="GO" id="GO:0005851">
    <property type="term" value="C:eukaryotic translation initiation factor 2B complex"/>
    <property type="evidence" value="ECO:0007669"/>
    <property type="project" value="EnsemblFungi"/>
</dbReference>
<proteinExistence type="inferred from homology"/>
<dbReference type="PANTHER" id="PTHR45859">
    <property type="entry name" value="TRANSLATION INITIATION FACTOR EIF-2B SUBUNIT BETA"/>
    <property type="match status" value="1"/>
</dbReference>
<dbReference type="SUPFAM" id="SSF100950">
    <property type="entry name" value="NagB/RpiA/CoA transferase-like"/>
    <property type="match status" value="1"/>
</dbReference>
<dbReference type="Gene3D" id="3.40.50.10470">
    <property type="entry name" value="Translation initiation factor eif-2b, domain 2"/>
    <property type="match status" value="1"/>
</dbReference>